<reference evidence="4" key="2">
    <citation type="submission" date="2020-12" db="UniProtKB">
        <authorList>
            <consortium name="WormBaseParasite"/>
        </authorList>
    </citation>
    <scope>IDENTIFICATION</scope>
</reference>
<protein>
    <submittedName>
        <fullName evidence="2 4">Uncharacterized protein</fullName>
    </submittedName>
</protein>
<dbReference type="RefSeq" id="XP_024508974.1">
    <property type="nucleotide sequence ID" value="XM_024643290.1"/>
</dbReference>
<reference evidence="2 3" key="1">
    <citation type="submission" date="2014-09" db="EMBL/GenBank/DDBJ databases">
        <authorList>
            <person name="Martin A.A."/>
        </authorList>
    </citation>
    <scope>NUCLEOTIDE SEQUENCE</scope>
    <source>
        <strain evidence="3">ED321</strain>
        <strain evidence="2">ED321 Heterogonic</strain>
    </source>
</reference>
<dbReference type="WBParaSite" id="SRAE_2000442100.1">
    <property type="protein sequence ID" value="SRAE_2000442100.1"/>
    <property type="gene ID" value="WBGene00264653"/>
</dbReference>
<dbReference type="AlphaFoldDB" id="A0A090MZZ1"/>
<sequence>MLLYLFQLTLHIFITFIILVINCGGGKKEEQDSGEIKKQIVLARAGELNDQETFNRTMDNELIRLKQEIKSHKDTGNNYTYDNAGCTPFPTPVTTPFPEELKVIEREKSLLRDVNMENPQIFRV</sequence>
<evidence type="ECO:0000256" key="1">
    <source>
        <dbReference type="SAM" id="Phobius"/>
    </source>
</evidence>
<dbReference type="CTD" id="36382146"/>
<evidence type="ECO:0000313" key="5">
    <source>
        <dbReference type="WormBase" id="SRAE_2000442100"/>
    </source>
</evidence>
<keyword evidence="3" id="KW-1185">Reference proteome</keyword>
<evidence type="ECO:0000313" key="3">
    <source>
        <dbReference type="Proteomes" id="UP000035682"/>
    </source>
</evidence>
<evidence type="ECO:0000313" key="2">
    <source>
        <dbReference type="EMBL" id="CEF69775.1"/>
    </source>
</evidence>
<dbReference type="GeneID" id="36382146"/>
<gene>
    <name evidence="2 4 5" type="ORF">SRAE_2000442100</name>
</gene>
<evidence type="ECO:0000313" key="4">
    <source>
        <dbReference type="WBParaSite" id="SRAE_2000442100.1"/>
    </source>
</evidence>
<keyword evidence="1" id="KW-0812">Transmembrane</keyword>
<keyword evidence="1" id="KW-1133">Transmembrane helix</keyword>
<organism evidence="2">
    <name type="scientific">Strongyloides ratti</name>
    <name type="common">Parasitic roundworm</name>
    <dbReference type="NCBI Taxonomy" id="34506"/>
    <lineage>
        <taxon>Eukaryota</taxon>
        <taxon>Metazoa</taxon>
        <taxon>Ecdysozoa</taxon>
        <taxon>Nematoda</taxon>
        <taxon>Chromadorea</taxon>
        <taxon>Rhabditida</taxon>
        <taxon>Tylenchina</taxon>
        <taxon>Panagrolaimomorpha</taxon>
        <taxon>Strongyloidoidea</taxon>
        <taxon>Strongyloididae</taxon>
        <taxon>Strongyloides</taxon>
    </lineage>
</organism>
<keyword evidence="1" id="KW-0472">Membrane</keyword>
<accession>A0A090MZZ1</accession>
<dbReference type="WormBase" id="SRAE_2000442100">
    <property type="protein sequence ID" value="SRP11577"/>
    <property type="gene ID" value="WBGene00264653"/>
</dbReference>
<proteinExistence type="predicted"/>
<name>A0A090MZZ1_STRRB</name>
<dbReference type="Proteomes" id="UP000035682">
    <property type="component" value="Unplaced"/>
</dbReference>
<dbReference type="EMBL" id="LN609529">
    <property type="protein sequence ID" value="CEF69775.1"/>
    <property type="molecule type" value="Genomic_DNA"/>
</dbReference>
<feature type="transmembrane region" description="Helical" evidence="1">
    <location>
        <begin position="6"/>
        <end position="25"/>
    </location>
</feature>